<name>A0A2G5VJG8_9PELO</name>
<dbReference type="EMBL" id="PDUG01000001">
    <property type="protein sequence ID" value="PIC51894.1"/>
    <property type="molecule type" value="Genomic_DNA"/>
</dbReference>
<dbReference type="Proteomes" id="UP000230233">
    <property type="component" value="Chromosome I"/>
</dbReference>
<dbReference type="OrthoDB" id="147332at2759"/>
<evidence type="ECO:0000313" key="2">
    <source>
        <dbReference type="EMBL" id="PIC51894.1"/>
    </source>
</evidence>
<organism evidence="2 3">
    <name type="scientific">Caenorhabditis nigoni</name>
    <dbReference type="NCBI Taxonomy" id="1611254"/>
    <lineage>
        <taxon>Eukaryota</taxon>
        <taxon>Metazoa</taxon>
        <taxon>Ecdysozoa</taxon>
        <taxon>Nematoda</taxon>
        <taxon>Chromadorea</taxon>
        <taxon>Rhabditida</taxon>
        <taxon>Rhabditina</taxon>
        <taxon>Rhabditomorpha</taxon>
        <taxon>Rhabditoidea</taxon>
        <taxon>Rhabditidae</taxon>
        <taxon>Peloderinae</taxon>
        <taxon>Caenorhabditis</taxon>
    </lineage>
</organism>
<keyword evidence="1" id="KW-0812">Transmembrane</keyword>
<sequence length="97" mass="10826">MVCGDCEKKLGKIVGVDPYRNKKVNRNADGTGPKTMTTKNRLIGVQKKATIVGAKCKLCKMLIHQVSNFFHQMLAASVQIGFFPIIFILKFKNLVEN</sequence>
<dbReference type="InterPro" id="IPR019367">
    <property type="entry name" value="PDZ-binding_CRIPT"/>
</dbReference>
<gene>
    <name evidence="2" type="primary">Cni-C36B1.14</name>
    <name evidence="2" type="synonym">Cnig_chr_I.g2222</name>
    <name evidence="2" type="ORF">B9Z55_002222</name>
</gene>
<comment type="caution">
    <text evidence="2">The sequence shown here is derived from an EMBL/GenBank/DDBJ whole genome shotgun (WGS) entry which is preliminary data.</text>
</comment>
<feature type="transmembrane region" description="Helical" evidence="1">
    <location>
        <begin position="69"/>
        <end position="89"/>
    </location>
</feature>
<reference evidence="3" key="1">
    <citation type="submission" date="2017-10" db="EMBL/GenBank/DDBJ databases">
        <title>Rapid genome shrinkage in a self-fertile nematode reveals novel sperm competition proteins.</title>
        <authorList>
            <person name="Yin D."/>
            <person name="Schwarz E.M."/>
            <person name="Thomas C.G."/>
            <person name="Felde R.L."/>
            <person name="Korf I.F."/>
            <person name="Cutter A.D."/>
            <person name="Schartner C.M."/>
            <person name="Ralston E.J."/>
            <person name="Meyer B.J."/>
            <person name="Haag E.S."/>
        </authorList>
    </citation>
    <scope>NUCLEOTIDE SEQUENCE [LARGE SCALE GENOMIC DNA]</scope>
    <source>
        <strain evidence="3">JU1422</strain>
    </source>
</reference>
<keyword evidence="1" id="KW-1133">Transmembrane helix</keyword>
<accession>A0A2G5VJG8</accession>
<evidence type="ECO:0000256" key="1">
    <source>
        <dbReference type="SAM" id="Phobius"/>
    </source>
</evidence>
<dbReference type="Pfam" id="PF10235">
    <property type="entry name" value="Cript"/>
    <property type="match status" value="1"/>
</dbReference>
<keyword evidence="1" id="KW-0472">Membrane</keyword>
<protein>
    <submittedName>
        <fullName evidence="2">Uncharacterized protein</fullName>
    </submittedName>
</protein>
<dbReference type="AlphaFoldDB" id="A0A2G5VJG8"/>
<keyword evidence="3" id="KW-1185">Reference proteome</keyword>
<evidence type="ECO:0000313" key="3">
    <source>
        <dbReference type="Proteomes" id="UP000230233"/>
    </source>
</evidence>
<proteinExistence type="predicted"/>